<reference evidence="2 3" key="1">
    <citation type="submission" date="2020-09" db="EMBL/GenBank/DDBJ databases">
        <title>Investigation of environmental microbe.</title>
        <authorList>
            <person name="Ou Y."/>
            <person name="Kang Q."/>
        </authorList>
    </citation>
    <scope>NUCLEOTIDE SEQUENCE [LARGE SCALE GENOMIC DNA]</scope>
    <source>
        <strain evidence="2 3">KJZ-9</strain>
    </source>
</reference>
<feature type="compositionally biased region" description="Polar residues" evidence="1">
    <location>
        <begin position="1"/>
        <end position="16"/>
    </location>
</feature>
<dbReference type="AlphaFoldDB" id="A0A7H2BJJ4"/>
<proteinExistence type="predicted"/>
<evidence type="ECO:0000313" key="2">
    <source>
        <dbReference type="EMBL" id="QNV39840.1"/>
    </source>
</evidence>
<organism evidence="2 3">
    <name type="scientific">Rothia amarae</name>
    <dbReference type="NCBI Taxonomy" id="169480"/>
    <lineage>
        <taxon>Bacteria</taxon>
        <taxon>Bacillati</taxon>
        <taxon>Actinomycetota</taxon>
        <taxon>Actinomycetes</taxon>
        <taxon>Micrococcales</taxon>
        <taxon>Micrococcaceae</taxon>
        <taxon>Rothia</taxon>
    </lineage>
</organism>
<evidence type="ECO:0000313" key="3">
    <source>
        <dbReference type="Proteomes" id="UP000516421"/>
    </source>
</evidence>
<dbReference type="EMBL" id="CP061538">
    <property type="protein sequence ID" value="QNV39840.1"/>
    <property type="molecule type" value="Genomic_DNA"/>
</dbReference>
<accession>A0A7H2BJJ4</accession>
<feature type="region of interest" description="Disordered" evidence="1">
    <location>
        <begin position="1"/>
        <end position="20"/>
    </location>
</feature>
<name>A0A7H2BJJ4_9MICC</name>
<evidence type="ECO:0000256" key="1">
    <source>
        <dbReference type="SAM" id="MobiDB-lite"/>
    </source>
</evidence>
<sequence length="101" mass="10855">MVKSTLGSYSQSTPSALSVGDYPSDWSLFDTGDPAPGNPFAWGTIHSMWQDKAQALDAALASFHATGQLVGEGYKVRYLNESLGMGSEYTSKVQAELMRMG</sequence>
<keyword evidence="3" id="KW-1185">Reference proteome</keyword>
<gene>
    <name evidence="2" type="ORF">IDM48_10905</name>
</gene>
<dbReference type="RefSeq" id="WP_190617443.1">
    <property type="nucleotide sequence ID" value="NZ_CP061538.1"/>
</dbReference>
<protein>
    <submittedName>
        <fullName evidence="2">Uncharacterized protein</fullName>
    </submittedName>
</protein>
<dbReference type="KEGG" id="rama:IDM48_10905"/>
<dbReference type="Proteomes" id="UP000516421">
    <property type="component" value="Chromosome"/>
</dbReference>